<dbReference type="Pfam" id="PF03626">
    <property type="entry name" value="COX4_pro"/>
    <property type="match status" value="1"/>
</dbReference>
<name>A0ABQ5PT32_9BACT</name>
<feature type="region of interest" description="Disordered" evidence="6">
    <location>
        <begin position="1"/>
        <end position="21"/>
    </location>
</feature>
<reference evidence="8" key="1">
    <citation type="journal article" date="2023" name="Antonie Van Leeuwenhoek">
        <title>Mesoterricola silvestris gen. nov., sp. nov., Mesoterricola sediminis sp. nov., Geothrix oryzae sp. nov., Geothrix edaphica sp. nov., Geothrix rubra sp. nov., and Geothrix limicola sp. nov., six novel members of Acidobacteriota isolated from soils.</title>
        <authorList>
            <person name="Itoh H."/>
            <person name="Sugisawa Y."/>
            <person name="Mise K."/>
            <person name="Xu Z."/>
            <person name="Kuniyasu M."/>
            <person name="Ushijima N."/>
            <person name="Kawano K."/>
            <person name="Kobayashi E."/>
            <person name="Shiratori Y."/>
            <person name="Masuda Y."/>
            <person name="Senoo K."/>
        </authorList>
    </citation>
    <scope>NUCLEOTIDE SEQUENCE</scope>
    <source>
        <strain evidence="8">Red802</strain>
    </source>
</reference>
<comment type="subcellular location">
    <subcellularLocation>
        <location evidence="1">Cell membrane</location>
        <topology evidence="1">Multi-pass membrane protein</topology>
    </subcellularLocation>
</comment>
<evidence type="ECO:0000256" key="4">
    <source>
        <dbReference type="ARBA" id="ARBA00022989"/>
    </source>
</evidence>
<organism evidence="8 9">
    <name type="scientific">Geothrix edaphica</name>
    <dbReference type="NCBI Taxonomy" id="2927976"/>
    <lineage>
        <taxon>Bacteria</taxon>
        <taxon>Pseudomonadati</taxon>
        <taxon>Acidobacteriota</taxon>
        <taxon>Holophagae</taxon>
        <taxon>Holophagales</taxon>
        <taxon>Holophagaceae</taxon>
        <taxon>Geothrix</taxon>
    </lineage>
</organism>
<protein>
    <submittedName>
        <fullName evidence="8">Cytochrome-c oxidase</fullName>
    </submittedName>
</protein>
<evidence type="ECO:0000313" key="8">
    <source>
        <dbReference type="EMBL" id="GLH65701.1"/>
    </source>
</evidence>
<evidence type="ECO:0000256" key="7">
    <source>
        <dbReference type="SAM" id="Phobius"/>
    </source>
</evidence>
<feature type="transmembrane region" description="Helical" evidence="7">
    <location>
        <begin position="84"/>
        <end position="106"/>
    </location>
</feature>
<keyword evidence="2" id="KW-1003">Cell membrane</keyword>
<evidence type="ECO:0000256" key="1">
    <source>
        <dbReference type="ARBA" id="ARBA00004651"/>
    </source>
</evidence>
<proteinExistence type="predicted"/>
<dbReference type="EMBL" id="BSDC01000001">
    <property type="protein sequence ID" value="GLH65701.1"/>
    <property type="molecule type" value="Genomic_DNA"/>
</dbReference>
<comment type="caution">
    <text evidence="8">The sequence shown here is derived from an EMBL/GenBank/DDBJ whole genome shotgun (WGS) entry which is preliminary data.</text>
</comment>
<accession>A0ABQ5PT32</accession>
<keyword evidence="9" id="KW-1185">Reference proteome</keyword>
<keyword evidence="5 7" id="KW-0472">Membrane</keyword>
<evidence type="ECO:0000256" key="6">
    <source>
        <dbReference type="SAM" id="MobiDB-lite"/>
    </source>
</evidence>
<keyword evidence="4 7" id="KW-1133">Transmembrane helix</keyword>
<gene>
    <name evidence="8" type="primary">coxD</name>
    <name evidence="8" type="ORF">GETHED_00650</name>
</gene>
<evidence type="ECO:0000313" key="9">
    <source>
        <dbReference type="Proteomes" id="UP001165044"/>
    </source>
</evidence>
<dbReference type="InterPro" id="IPR011743">
    <property type="entry name" value="Caa3_sub_IV"/>
</dbReference>
<dbReference type="NCBIfam" id="TIGR02229">
    <property type="entry name" value="caa3_sub_IV"/>
    <property type="match status" value="1"/>
</dbReference>
<dbReference type="Proteomes" id="UP001165044">
    <property type="component" value="Unassembled WGS sequence"/>
</dbReference>
<sequence length="107" mass="11896">MSEHAHSADLNTVPQPEHPDEHPGYGTFIKVWVALLVLTACLVGMSHVSQTYAVWGLLTLTPLKAGLVFYFFMHLKYEGPLLKIVVLVTLGTLLIFFALLFSDVAFH</sequence>
<evidence type="ECO:0000256" key="5">
    <source>
        <dbReference type="ARBA" id="ARBA00023136"/>
    </source>
</evidence>
<evidence type="ECO:0000256" key="3">
    <source>
        <dbReference type="ARBA" id="ARBA00022692"/>
    </source>
</evidence>
<evidence type="ECO:0000256" key="2">
    <source>
        <dbReference type="ARBA" id="ARBA00022475"/>
    </source>
</evidence>
<dbReference type="RefSeq" id="WP_285605791.1">
    <property type="nucleotide sequence ID" value="NZ_BSDC01000001.1"/>
</dbReference>
<keyword evidence="3 7" id="KW-0812">Transmembrane</keyword>
<feature type="transmembrane region" description="Helical" evidence="7">
    <location>
        <begin position="52"/>
        <end position="72"/>
    </location>
</feature>
<feature type="transmembrane region" description="Helical" evidence="7">
    <location>
        <begin position="25"/>
        <end position="45"/>
    </location>
</feature>
<dbReference type="InterPro" id="IPR005171">
    <property type="entry name" value="Cyt_c_oxidase_su4_prok"/>
</dbReference>